<comment type="caution">
    <text evidence="1">The sequence shown here is derived from an EMBL/GenBank/DDBJ whole genome shotgun (WGS) entry which is preliminary data.</text>
</comment>
<dbReference type="Proteomes" id="UP001055879">
    <property type="component" value="Linkage Group LG12"/>
</dbReference>
<evidence type="ECO:0000313" key="2">
    <source>
        <dbReference type="Proteomes" id="UP001055879"/>
    </source>
</evidence>
<keyword evidence="2" id="KW-1185">Reference proteome</keyword>
<gene>
    <name evidence="1" type="ORF">L6452_34920</name>
</gene>
<accession>A0ACB8YKR0</accession>
<organism evidence="1 2">
    <name type="scientific">Arctium lappa</name>
    <name type="common">Greater burdock</name>
    <name type="synonym">Lappa major</name>
    <dbReference type="NCBI Taxonomy" id="4217"/>
    <lineage>
        <taxon>Eukaryota</taxon>
        <taxon>Viridiplantae</taxon>
        <taxon>Streptophyta</taxon>
        <taxon>Embryophyta</taxon>
        <taxon>Tracheophyta</taxon>
        <taxon>Spermatophyta</taxon>
        <taxon>Magnoliopsida</taxon>
        <taxon>eudicotyledons</taxon>
        <taxon>Gunneridae</taxon>
        <taxon>Pentapetalae</taxon>
        <taxon>asterids</taxon>
        <taxon>campanulids</taxon>
        <taxon>Asterales</taxon>
        <taxon>Asteraceae</taxon>
        <taxon>Carduoideae</taxon>
        <taxon>Cardueae</taxon>
        <taxon>Arctiinae</taxon>
        <taxon>Arctium</taxon>
    </lineage>
</organism>
<reference evidence="2" key="1">
    <citation type="journal article" date="2022" name="Mol. Ecol. Resour.">
        <title>The genomes of chicory, endive, great burdock and yacon provide insights into Asteraceae palaeo-polyploidization history and plant inulin production.</title>
        <authorList>
            <person name="Fan W."/>
            <person name="Wang S."/>
            <person name="Wang H."/>
            <person name="Wang A."/>
            <person name="Jiang F."/>
            <person name="Liu H."/>
            <person name="Zhao H."/>
            <person name="Xu D."/>
            <person name="Zhang Y."/>
        </authorList>
    </citation>
    <scope>NUCLEOTIDE SEQUENCE [LARGE SCALE GENOMIC DNA]</scope>
    <source>
        <strain evidence="2">cv. Niubang</strain>
    </source>
</reference>
<reference evidence="1 2" key="2">
    <citation type="journal article" date="2022" name="Mol. Ecol. Resour.">
        <title>The genomes of chicory, endive, great burdock and yacon provide insights into Asteraceae paleo-polyploidization history and plant inulin production.</title>
        <authorList>
            <person name="Fan W."/>
            <person name="Wang S."/>
            <person name="Wang H."/>
            <person name="Wang A."/>
            <person name="Jiang F."/>
            <person name="Liu H."/>
            <person name="Zhao H."/>
            <person name="Xu D."/>
            <person name="Zhang Y."/>
        </authorList>
    </citation>
    <scope>NUCLEOTIDE SEQUENCE [LARGE SCALE GENOMIC DNA]</scope>
    <source>
        <strain evidence="2">cv. Niubang</strain>
    </source>
</reference>
<evidence type="ECO:0000313" key="1">
    <source>
        <dbReference type="EMBL" id="KAI3685665.1"/>
    </source>
</evidence>
<protein>
    <submittedName>
        <fullName evidence="1">Uncharacterized protein</fullName>
    </submittedName>
</protein>
<proteinExistence type="predicted"/>
<sequence>MERLPRGDDFIPRAVNSNYESTNPELNKELNEAMDRLANVKKEGQMLDEILKRSFGGKTYKEYVHNLGYDELMQLKVITEELKSICDAASRASSSKGEHDAGSI</sequence>
<name>A0ACB8YKR0_ARCLA</name>
<dbReference type="EMBL" id="CM042058">
    <property type="protein sequence ID" value="KAI3685665.1"/>
    <property type="molecule type" value="Genomic_DNA"/>
</dbReference>